<accession>A0AAE2ZLT8</accession>
<dbReference type="RefSeq" id="WP_220227483.1">
    <property type="nucleotide sequence ID" value="NZ_JAICBX010000001.1"/>
</dbReference>
<dbReference type="SUPFAM" id="SSF53756">
    <property type="entry name" value="UDP-Glycosyltransferase/glycogen phosphorylase"/>
    <property type="match status" value="1"/>
</dbReference>
<dbReference type="AlphaFoldDB" id="A0AAE2ZLT8"/>
<name>A0AAE2ZLT8_9HYPH</name>
<gene>
    <name evidence="2" type="ORF">K1W69_06520</name>
</gene>
<dbReference type="GO" id="GO:0016758">
    <property type="term" value="F:hexosyltransferase activity"/>
    <property type="evidence" value="ECO:0007669"/>
    <property type="project" value="InterPro"/>
</dbReference>
<dbReference type="EMBL" id="JAICBX010000001">
    <property type="protein sequence ID" value="MBW8636835.1"/>
    <property type="molecule type" value="Genomic_DNA"/>
</dbReference>
<dbReference type="InterPro" id="IPR007235">
    <property type="entry name" value="Glyco_trans_28_C"/>
</dbReference>
<dbReference type="Gene3D" id="3.40.50.2000">
    <property type="entry name" value="Glycogen Phosphorylase B"/>
    <property type="match status" value="1"/>
</dbReference>
<organism evidence="2 3">
    <name type="scientific">Flavimaribacter sediminis</name>
    <dbReference type="NCBI Taxonomy" id="2865987"/>
    <lineage>
        <taxon>Bacteria</taxon>
        <taxon>Pseudomonadati</taxon>
        <taxon>Pseudomonadota</taxon>
        <taxon>Alphaproteobacteria</taxon>
        <taxon>Hyphomicrobiales</taxon>
        <taxon>Rhizobiaceae</taxon>
        <taxon>Flavimaribacter</taxon>
    </lineage>
</organism>
<dbReference type="PANTHER" id="PTHR21015">
    <property type="entry name" value="UDP-N-ACETYLGLUCOSAMINE--N-ACETYLMURAMYL-(PENTAPEPTIDE) PYROPHOSPHORYL-UNDECAPRENOL N-ACETYLGLUCOSAMINE TRANSFERASE 1"/>
    <property type="match status" value="1"/>
</dbReference>
<evidence type="ECO:0000313" key="2">
    <source>
        <dbReference type="EMBL" id="MBW8636835.1"/>
    </source>
</evidence>
<dbReference type="Proteomes" id="UP001196509">
    <property type="component" value="Unassembled WGS sequence"/>
</dbReference>
<proteinExistence type="predicted"/>
<protein>
    <recommendedName>
        <fullName evidence="1">Glycosyl transferase family 28 C-terminal domain-containing protein</fullName>
    </recommendedName>
</protein>
<dbReference type="PANTHER" id="PTHR21015:SF28">
    <property type="entry name" value="SLL1722 PROTEIN"/>
    <property type="match status" value="1"/>
</dbReference>
<reference evidence="2" key="1">
    <citation type="submission" date="2021-08" db="EMBL/GenBank/DDBJ databases">
        <title>Hoeflea bacterium WL0058 sp. nov., isolated from the sediment.</title>
        <authorList>
            <person name="Wang L."/>
            <person name="Zhang D."/>
        </authorList>
    </citation>
    <scope>NUCLEOTIDE SEQUENCE</scope>
    <source>
        <strain evidence="2">WL0058</strain>
    </source>
</reference>
<keyword evidence="3" id="KW-1185">Reference proteome</keyword>
<dbReference type="Pfam" id="PF04101">
    <property type="entry name" value="Glyco_tran_28_C"/>
    <property type="match status" value="1"/>
</dbReference>
<evidence type="ECO:0000313" key="3">
    <source>
        <dbReference type="Proteomes" id="UP001196509"/>
    </source>
</evidence>
<feature type="domain" description="Glycosyl transferase family 28 C-terminal" evidence="1">
    <location>
        <begin position="224"/>
        <end position="359"/>
    </location>
</feature>
<evidence type="ECO:0000259" key="1">
    <source>
        <dbReference type="Pfam" id="PF04101"/>
    </source>
</evidence>
<sequence>MNDAPHIVLYSHDTFGLGHLRRSRKIAMTLVDRFCNAHATIITGSDLSSRFPAHDRIHFAPIPQIEKQPDGSYRPADPQLTYEQVIEARSQAIMEALKRRPADIFITDKEPLGLSGELMPALGYLKTCGATLVLGLRDVLDDTALLRSEWERKGIYERIEGLYDHIWIYGTESFYHPLREMGLPASVLSSCSFTGFLYRSLGQAGAPALPADLPEDYLLVTAGGGGDGDFVMNAVVDAYEQDAEITMPAVLLLGPYADPQEAHAIRARAQGTGRMHVIDFDSEPEGLIRRASAVVGMCGYNTFCEVVSRNKKALFVPRQTPRLEQYIRASRAAELGWCRMAPEAVASRPLDFAAAIRALIADDVPVGAGIDAHGLERIGDAVETILHDRNEQSIQLARAER</sequence>
<comment type="caution">
    <text evidence="2">The sequence shown here is derived from an EMBL/GenBank/DDBJ whole genome shotgun (WGS) entry which is preliminary data.</text>
</comment>